<protein>
    <submittedName>
        <fullName evidence="1">Class I SAM-dependent methyltransferase</fullName>
    </submittedName>
</protein>
<keyword evidence="1" id="KW-0808">Transferase</keyword>
<dbReference type="Proteomes" id="UP000266677">
    <property type="component" value="Unassembled WGS sequence"/>
</dbReference>
<dbReference type="Gene3D" id="3.40.50.150">
    <property type="entry name" value="Vaccinia Virus protein VP39"/>
    <property type="match status" value="1"/>
</dbReference>
<dbReference type="CDD" id="cd02440">
    <property type="entry name" value="AdoMet_MTases"/>
    <property type="match status" value="1"/>
</dbReference>
<proteinExistence type="predicted"/>
<accession>A0A3A4KUI1</accession>
<dbReference type="GO" id="GO:0008168">
    <property type="term" value="F:methyltransferase activity"/>
    <property type="evidence" value="ECO:0007669"/>
    <property type="project" value="UniProtKB-KW"/>
</dbReference>
<keyword evidence="1" id="KW-0489">Methyltransferase</keyword>
<keyword evidence="2" id="KW-1185">Reference proteome</keyword>
<dbReference type="InterPro" id="IPR029063">
    <property type="entry name" value="SAM-dependent_MTases_sf"/>
</dbReference>
<comment type="caution">
    <text evidence="1">The sequence shown here is derived from an EMBL/GenBank/DDBJ whole genome shotgun (WGS) entry which is preliminary data.</text>
</comment>
<dbReference type="OrthoDB" id="4537712at2"/>
<name>A0A3A4KUI1_9NOCA</name>
<gene>
    <name evidence="1" type="ORF">D5S18_00260</name>
</gene>
<dbReference type="GO" id="GO:0032259">
    <property type="term" value="P:methylation"/>
    <property type="evidence" value="ECO:0007669"/>
    <property type="project" value="UniProtKB-KW"/>
</dbReference>
<dbReference type="SUPFAM" id="SSF53335">
    <property type="entry name" value="S-adenosyl-L-methionine-dependent methyltransferases"/>
    <property type="match status" value="1"/>
</dbReference>
<evidence type="ECO:0000313" key="1">
    <source>
        <dbReference type="EMBL" id="RJO80224.1"/>
    </source>
</evidence>
<reference evidence="1 2" key="1">
    <citation type="submission" date="2018-09" db="EMBL/GenBank/DDBJ databases">
        <title>YIM PH21274 draft genome.</title>
        <authorList>
            <person name="Miao C."/>
        </authorList>
    </citation>
    <scope>NUCLEOTIDE SEQUENCE [LARGE SCALE GENOMIC DNA]</scope>
    <source>
        <strain evidence="1 2">YIM PH 21724</strain>
    </source>
</reference>
<sequence length="227" mass="25173">MPTASLWERTLTFFPQFMRALHEECRPGATVAVVGASDGKFVLPLAAAGYRVLALEKDPLALNGGEVLLPISGITYAPGLVKRLKEAELYDRVRIVCADFLDIEPADLTADAVWTSCSWHYSANHRRPLNEFVGRMQQLVPPGGLFGAEFMMAVEPRQDVIEHYTTPDRLALQFARAWNVLLTLQTGTFVERAHMGQLHDHTHCMGLLVATRHPNNQSKGAHNSDEA</sequence>
<evidence type="ECO:0000313" key="2">
    <source>
        <dbReference type="Proteomes" id="UP000266677"/>
    </source>
</evidence>
<organism evidence="1 2">
    <name type="scientific">Nocardia panacis</name>
    <dbReference type="NCBI Taxonomy" id="2340916"/>
    <lineage>
        <taxon>Bacteria</taxon>
        <taxon>Bacillati</taxon>
        <taxon>Actinomycetota</taxon>
        <taxon>Actinomycetes</taxon>
        <taxon>Mycobacteriales</taxon>
        <taxon>Nocardiaceae</taxon>
        <taxon>Nocardia</taxon>
    </lineage>
</organism>
<dbReference type="EMBL" id="QZFU01000005">
    <property type="protein sequence ID" value="RJO80224.1"/>
    <property type="molecule type" value="Genomic_DNA"/>
</dbReference>
<dbReference type="AlphaFoldDB" id="A0A3A4KUI1"/>